<proteinExistence type="predicted"/>
<dbReference type="AlphaFoldDB" id="A0A2K8TAB6"/>
<feature type="transmembrane region" description="Helical" evidence="1">
    <location>
        <begin position="141"/>
        <end position="162"/>
    </location>
</feature>
<sequence length="198" mass="21219">MHTYRNETEGFVNTDTAAVLASGKNNSTITNSTLVLMGATGAAMIVSMSVHNILLGGLMIATALAIALPKQSQALLTNFEQIQRKYGVNLYAVLFTILTVVCVLDFAAAPADAQFFNNAQTWMTNTFGNAGNGQTQAVVELFFNVLRGLFLLYVGISLVRIVQAARNDEDWQTLARTPLIIVLSVFVGDLVTGLITGA</sequence>
<dbReference type="Proteomes" id="UP000232003">
    <property type="component" value="Plasmid pNFSY08"/>
</dbReference>
<feature type="transmembrane region" description="Helical" evidence="1">
    <location>
        <begin position="88"/>
        <end position="109"/>
    </location>
</feature>
<evidence type="ECO:0000313" key="2">
    <source>
        <dbReference type="EMBL" id="AUB44610.1"/>
    </source>
</evidence>
<gene>
    <name evidence="2" type="ORF">COO91_10848</name>
</gene>
<name>A0A2K8TAB6_9NOSO</name>
<feature type="transmembrane region" description="Helical" evidence="1">
    <location>
        <begin position="42"/>
        <end position="68"/>
    </location>
</feature>
<organism evidence="2 3">
    <name type="scientific">Nostoc flagelliforme CCNUN1</name>
    <dbReference type="NCBI Taxonomy" id="2038116"/>
    <lineage>
        <taxon>Bacteria</taxon>
        <taxon>Bacillati</taxon>
        <taxon>Cyanobacteriota</taxon>
        <taxon>Cyanophyceae</taxon>
        <taxon>Nostocales</taxon>
        <taxon>Nostocaceae</taxon>
        <taxon>Nostoc</taxon>
    </lineage>
</organism>
<reference evidence="2 3" key="1">
    <citation type="submission" date="2017-11" db="EMBL/GenBank/DDBJ databases">
        <title>Complete genome of a free-living desiccation-tolerant cyanobacterium and its photosynthetic adaptation to extreme terrestrial habitat.</title>
        <authorList>
            <person name="Shang J."/>
        </authorList>
    </citation>
    <scope>NUCLEOTIDE SEQUENCE [LARGE SCALE GENOMIC DNA]</scope>
    <source>
        <strain evidence="2 3">CCNUN1</strain>
        <plasmid evidence="3">pnfsy08</plasmid>
    </source>
</reference>
<accession>A0A2K8TAB6</accession>
<evidence type="ECO:0000313" key="3">
    <source>
        <dbReference type="Proteomes" id="UP000232003"/>
    </source>
</evidence>
<keyword evidence="1" id="KW-0472">Membrane</keyword>
<dbReference type="RefSeq" id="WP_225912841.1">
    <property type="nucleotide sequence ID" value="NZ_CAWNNC010000009.1"/>
</dbReference>
<evidence type="ECO:0000256" key="1">
    <source>
        <dbReference type="SAM" id="Phobius"/>
    </source>
</evidence>
<keyword evidence="2" id="KW-0614">Plasmid</keyword>
<protein>
    <submittedName>
        <fullName evidence="2">Uncharacterized protein</fullName>
    </submittedName>
</protein>
<dbReference type="KEGG" id="nfl:COO91_10848"/>
<geneLocation type="plasmid" evidence="3">
    <name>pnfsy08</name>
</geneLocation>
<keyword evidence="1" id="KW-0812">Transmembrane</keyword>
<feature type="transmembrane region" description="Helical" evidence="1">
    <location>
        <begin position="174"/>
        <end position="195"/>
    </location>
</feature>
<dbReference type="EMBL" id="CP024793">
    <property type="protein sequence ID" value="AUB44610.1"/>
    <property type="molecule type" value="Genomic_DNA"/>
</dbReference>
<keyword evidence="3" id="KW-1185">Reference proteome</keyword>
<keyword evidence="1" id="KW-1133">Transmembrane helix</keyword>